<feature type="domain" description="Thiolase N-terminal" evidence="7">
    <location>
        <begin position="3"/>
        <end position="209"/>
    </location>
</feature>
<proteinExistence type="predicted"/>
<dbReference type="PANTHER" id="PTHR42870">
    <property type="entry name" value="ACETYL-COA C-ACETYLTRANSFERASE"/>
    <property type="match status" value="1"/>
</dbReference>
<dbReference type="EMBL" id="BAABGT010000104">
    <property type="protein sequence ID" value="GAA4557867.1"/>
    <property type="molecule type" value="Genomic_DNA"/>
</dbReference>
<dbReference type="Pfam" id="PF22691">
    <property type="entry name" value="Thiolase_C_1"/>
    <property type="match status" value="1"/>
</dbReference>
<dbReference type="Pfam" id="PF00108">
    <property type="entry name" value="Thiolase_N"/>
    <property type="match status" value="1"/>
</dbReference>
<dbReference type="InterPro" id="IPR002155">
    <property type="entry name" value="Thiolase"/>
</dbReference>
<evidence type="ECO:0000256" key="1">
    <source>
        <dbReference type="ARBA" id="ARBA00012352"/>
    </source>
</evidence>
<dbReference type="PANTHER" id="PTHR42870:SF1">
    <property type="entry name" value="NON-SPECIFIC LIPID-TRANSFER PROTEIN-LIKE 2"/>
    <property type="match status" value="1"/>
</dbReference>
<evidence type="ECO:0000313" key="10">
    <source>
        <dbReference type="Proteomes" id="UP001501598"/>
    </source>
</evidence>
<keyword evidence="2" id="KW-0813">Transport</keyword>
<keyword evidence="3" id="KW-0808">Transferase</keyword>
<dbReference type="InterPro" id="IPR020613">
    <property type="entry name" value="Thiolase_CS"/>
</dbReference>
<dbReference type="SUPFAM" id="SSF53901">
    <property type="entry name" value="Thiolase-like"/>
    <property type="match status" value="2"/>
</dbReference>
<evidence type="ECO:0000256" key="3">
    <source>
        <dbReference type="ARBA" id="ARBA00022679"/>
    </source>
</evidence>
<dbReference type="InterPro" id="IPR055140">
    <property type="entry name" value="Thiolase_C_2"/>
</dbReference>
<dbReference type="Gene3D" id="3.40.47.10">
    <property type="match status" value="1"/>
</dbReference>
<keyword evidence="4" id="KW-0445">Lipid transport</keyword>
<dbReference type="PROSITE" id="PS00737">
    <property type="entry name" value="THIOLASE_2"/>
    <property type="match status" value="1"/>
</dbReference>
<sequence length="376" mass="38187">MRVAITGAGMSRFGRQPETRLEDLAADAVEQALERAGVEPHEIGVVYVGNVLGPGGLGPRVARACGLTAGPALTLEAACASGTVAAHHAIGAVARGEHRYALALGIEQLSTLFRGAIVPEPTDAEGAVGLPLPGLYALQAHRYAERHGVDLDALALVSVKNRAAGAANPRAVQRTTTTVEEVLGSRPIADPLTFLQCCPMVDGAAAVVIGPADGRPGEVSVAASVVEGGRAWPAADDLPWGSACVRRARQAAETMLGEPLSSGSLFEVHDAFTIGEMLTVEALGLVEEGTALDALAAGVFDRDGALPVNPSGGLIARGHPLGATGVAQLTESWLQLRGEAGGLQVPDARRAVVETMGGGASGLDGNCAAIVVLDRG</sequence>
<dbReference type="RefSeq" id="WP_345426547.1">
    <property type="nucleotide sequence ID" value="NZ_BAABGT010000104.1"/>
</dbReference>
<keyword evidence="10" id="KW-1185">Reference proteome</keyword>
<evidence type="ECO:0000256" key="2">
    <source>
        <dbReference type="ARBA" id="ARBA00022448"/>
    </source>
</evidence>
<feature type="domain" description="Thiolase C-terminal" evidence="8">
    <location>
        <begin position="245"/>
        <end position="361"/>
    </location>
</feature>
<evidence type="ECO:0000259" key="7">
    <source>
        <dbReference type="Pfam" id="PF00108"/>
    </source>
</evidence>
<gene>
    <name evidence="9" type="ORF">GCM10023175_63100</name>
</gene>
<reference evidence="10" key="1">
    <citation type="journal article" date="2019" name="Int. J. Syst. Evol. Microbiol.">
        <title>The Global Catalogue of Microorganisms (GCM) 10K type strain sequencing project: providing services to taxonomists for standard genome sequencing and annotation.</title>
        <authorList>
            <consortium name="The Broad Institute Genomics Platform"/>
            <consortium name="The Broad Institute Genome Sequencing Center for Infectious Disease"/>
            <person name="Wu L."/>
            <person name="Ma J."/>
        </authorList>
    </citation>
    <scope>NUCLEOTIDE SEQUENCE [LARGE SCALE GENOMIC DNA]</scope>
    <source>
        <strain evidence="10">JCM 17906</strain>
    </source>
</reference>
<evidence type="ECO:0000256" key="4">
    <source>
        <dbReference type="ARBA" id="ARBA00023055"/>
    </source>
</evidence>
<dbReference type="InterPro" id="IPR016039">
    <property type="entry name" value="Thiolase-like"/>
</dbReference>
<dbReference type="EC" id="2.3.1.176" evidence="1"/>
<keyword evidence="5" id="KW-0446">Lipid-binding</keyword>
<accession>A0ABP8S2Y6</accession>
<evidence type="ECO:0000256" key="6">
    <source>
        <dbReference type="ARBA" id="ARBA00032316"/>
    </source>
</evidence>
<evidence type="ECO:0000313" key="9">
    <source>
        <dbReference type="EMBL" id="GAA4557867.1"/>
    </source>
</evidence>
<name>A0ABP8S2Y6_9PSEU</name>
<organism evidence="9 10">
    <name type="scientific">Pseudonocardia xishanensis</name>
    <dbReference type="NCBI Taxonomy" id="630995"/>
    <lineage>
        <taxon>Bacteria</taxon>
        <taxon>Bacillati</taxon>
        <taxon>Actinomycetota</taxon>
        <taxon>Actinomycetes</taxon>
        <taxon>Pseudonocardiales</taxon>
        <taxon>Pseudonocardiaceae</taxon>
        <taxon>Pseudonocardia</taxon>
    </lineage>
</organism>
<comment type="caution">
    <text evidence="9">The sequence shown here is derived from an EMBL/GenBank/DDBJ whole genome shotgun (WGS) entry which is preliminary data.</text>
</comment>
<dbReference type="CDD" id="cd00829">
    <property type="entry name" value="SCP-x_thiolase"/>
    <property type="match status" value="1"/>
</dbReference>
<dbReference type="PIRSF" id="PIRSF000429">
    <property type="entry name" value="Ac-CoA_Ac_transf"/>
    <property type="match status" value="1"/>
</dbReference>
<evidence type="ECO:0000259" key="8">
    <source>
        <dbReference type="Pfam" id="PF22691"/>
    </source>
</evidence>
<evidence type="ECO:0000256" key="5">
    <source>
        <dbReference type="ARBA" id="ARBA00023121"/>
    </source>
</evidence>
<dbReference type="Proteomes" id="UP001501598">
    <property type="component" value="Unassembled WGS sequence"/>
</dbReference>
<dbReference type="InterPro" id="IPR020616">
    <property type="entry name" value="Thiolase_N"/>
</dbReference>
<protein>
    <recommendedName>
        <fullName evidence="1">propanoyl-CoA C-acyltransferase</fullName>
        <ecNumber evidence="1">2.3.1.176</ecNumber>
    </recommendedName>
    <alternativeName>
        <fullName evidence="6">Propanoyl-CoA C-acyltransferase</fullName>
    </alternativeName>
</protein>